<evidence type="ECO:0000313" key="3">
    <source>
        <dbReference type="Proteomes" id="UP001596043"/>
    </source>
</evidence>
<keyword evidence="1" id="KW-0812">Transmembrane</keyword>
<proteinExistence type="predicted"/>
<protein>
    <recommendedName>
        <fullName evidence="4">Sugar transporter</fullName>
    </recommendedName>
</protein>
<dbReference type="RefSeq" id="WP_379982054.1">
    <property type="nucleotide sequence ID" value="NZ_JBHSFV010000015.1"/>
</dbReference>
<feature type="transmembrane region" description="Helical" evidence="1">
    <location>
        <begin position="85"/>
        <end position="106"/>
    </location>
</feature>
<dbReference type="Proteomes" id="UP001596043">
    <property type="component" value="Unassembled WGS sequence"/>
</dbReference>
<organism evidence="2 3">
    <name type="scientific">Dokdonia ponticola</name>
    <dbReference type="NCBI Taxonomy" id="2041041"/>
    <lineage>
        <taxon>Bacteria</taxon>
        <taxon>Pseudomonadati</taxon>
        <taxon>Bacteroidota</taxon>
        <taxon>Flavobacteriia</taxon>
        <taxon>Flavobacteriales</taxon>
        <taxon>Flavobacteriaceae</taxon>
        <taxon>Dokdonia</taxon>
    </lineage>
</organism>
<evidence type="ECO:0000313" key="2">
    <source>
        <dbReference type="EMBL" id="MFC4636147.1"/>
    </source>
</evidence>
<evidence type="ECO:0000256" key="1">
    <source>
        <dbReference type="SAM" id="Phobius"/>
    </source>
</evidence>
<keyword evidence="3" id="KW-1185">Reference proteome</keyword>
<evidence type="ECO:0008006" key="4">
    <source>
        <dbReference type="Google" id="ProtNLM"/>
    </source>
</evidence>
<feature type="transmembrane region" description="Helical" evidence="1">
    <location>
        <begin position="9"/>
        <end position="31"/>
    </location>
</feature>
<keyword evidence="1" id="KW-0472">Membrane</keyword>
<gene>
    <name evidence="2" type="ORF">ACFO3O_19730</name>
</gene>
<accession>A0ABV9I209</accession>
<keyword evidence="1" id="KW-1133">Transmembrane helix</keyword>
<sequence length="145" mass="16071">MTSSNKPTTLFWVVAIIALLWNLVGLFSWLAENFMMTDEIKAALPPEQLELMESAPSWGVIVYGIATIGGVLACIMLLMRKKLAIPLFLLSLICIIIQMGYGIFFMKWGDVLGPVDAYVMPSIVILVGVFLYLFSKNNAEKGVLH</sequence>
<name>A0ABV9I209_9FLAO</name>
<feature type="transmembrane region" description="Helical" evidence="1">
    <location>
        <begin position="58"/>
        <end position="78"/>
    </location>
</feature>
<feature type="transmembrane region" description="Helical" evidence="1">
    <location>
        <begin position="118"/>
        <end position="135"/>
    </location>
</feature>
<comment type="caution">
    <text evidence="2">The sequence shown here is derived from an EMBL/GenBank/DDBJ whole genome shotgun (WGS) entry which is preliminary data.</text>
</comment>
<dbReference type="EMBL" id="JBHSFV010000015">
    <property type="protein sequence ID" value="MFC4636147.1"/>
    <property type="molecule type" value="Genomic_DNA"/>
</dbReference>
<reference evidence="3" key="1">
    <citation type="journal article" date="2019" name="Int. J. Syst. Evol. Microbiol.">
        <title>The Global Catalogue of Microorganisms (GCM) 10K type strain sequencing project: providing services to taxonomists for standard genome sequencing and annotation.</title>
        <authorList>
            <consortium name="The Broad Institute Genomics Platform"/>
            <consortium name="The Broad Institute Genome Sequencing Center for Infectious Disease"/>
            <person name="Wu L."/>
            <person name="Ma J."/>
        </authorList>
    </citation>
    <scope>NUCLEOTIDE SEQUENCE [LARGE SCALE GENOMIC DNA]</scope>
    <source>
        <strain evidence="3">YJ-61-S</strain>
    </source>
</reference>